<evidence type="ECO:0000256" key="8">
    <source>
        <dbReference type="RuleBase" id="RU362041"/>
    </source>
</evidence>
<organism evidence="10 11">
    <name type="scientific">Cystoisospora suis</name>
    <dbReference type="NCBI Taxonomy" id="483139"/>
    <lineage>
        <taxon>Eukaryota</taxon>
        <taxon>Sar</taxon>
        <taxon>Alveolata</taxon>
        <taxon>Apicomplexa</taxon>
        <taxon>Conoidasida</taxon>
        <taxon>Coccidia</taxon>
        <taxon>Eucoccidiorida</taxon>
        <taxon>Eimeriorina</taxon>
        <taxon>Sarcocystidae</taxon>
        <taxon>Cystoisospora</taxon>
    </lineage>
</organism>
<evidence type="ECO:0000256" key="7">
    <source>
        <dbReference type="PIRSR" id="PIRSR600223-1"/>
    </source>
</evidence>
<feature type="domain" description="Peptidase S26" evidence="9">
    <location>
        <begin position="47"/>
        <end position="134"/>
    </location>
</feature>
<dbReference type="Proteomes" id="UP000221165">
    <property type="component" value="Unassembled WGS sequence"/>
</dbReference>
<dbReference type="EMBL" id="MIGC01001214">
    <property type="protein sequence ID" value="PHJ23287.1"/>
    <property type="molecule type" value="Genomic_DNA"/>
</dbReference>
<dbReference type="PROSITE" id="PS00761">
    <property type="entry name" value="SPASE_I_3"/>
    <property type="match status" value="1"/>
</dbReference>
<evidence type="ECO:0000256" key="4">
    <source>
        <dbReference type="ARBA" id="ARBA00023128"/>
    </source>
</evidence>
<dbReference type="GO" id="GO:0004252">
    <property type="term" value="F:serine-type endopeptidase activity"/>
    <property type="evidence" value="ECO:0007669"/>
    <property type="project" value="InterPro"/>
</dbReference>
<dbReference type="InterPro" id="IPR019757">
    <property type="entry name" value="Pept_S26A_signal_pept_1_Lys-AS"/>
</dbReference>
<keyword evidence="11" id="KW-1185">Reference proteome</keyword>
<comment type="similarity">
    <text evidence="6">Belongs to the peptidase S26 family. IMP1 subfamily.</text>
</comment>
<dbReference type="SUPFAM" id="SSF51306">
    <property type="entry name" value="LexA/Signal peptidase"/>
    <property type="match status" value="1"/>
</dbReference>
<feature type="active site" evidence="7">
    <location>
        <position position="72"/>
    </location>
</feature>
<reference evidence="10 11" key="1">
    <citation type="journal article" date="2017" name="Int. J. Parasitol.">
        <title>The genome of the protozoan parasite Cystoisospora suis and a reverse vaccinology approach to identify vaccine candidates.</title>
        <authorList>
            <person name="Palmieri N."/>
            <person name="Shrestha A."/>
            <person name="Ruttkowski B."/>
            <person name="Beck T."/>
            <person name="Vogl C."/>
            <person name="Tomley F."/>
            <person name="Blake D.P."/>
            <person name="Joachim A."/>
        </authorList>
    </citation>
    <scope>NUCLEOTIDE SEQUENCE [LARGE SCALE GENOMIC DNA]</scope>
    <source>
        <strain evidence="10 11">Wien I</strain>
    </source>
</reference>
<dbReference type="NCBIfam" id="TIGR02227">
    <property type="entry name" value="sigpep_I_bact"/>
    <property type="match status" value="1"/>
</dbReference>
<keyword evidence="8" id="KW-0645">Protease</keyword>
<keyword evidence="2 8" id="KW-0999">Mitochondrion inner membrane</keyword>
<dbReference type="Pfam" id="PF10502">
    <property type="entry name" value="Peptidase_S26"/>
    <property type="match status" value="2"/>
</dbReference>
<evidence type="ECO:0000256" key="6">
    <source>
        <dbReference type="ARBA" id="ARBA00038445"/>
    </source>
</evidence>
<name>A0A2C6L325_9APIC</name>
<sequence>MWQRSLRLIRRAVPQLRAAKGKNLGHTTETSRSKVNDSYTAWYIFSRWTVAYSVCALVEGYVVAADQAAGSSMEPTIPTAGALLIVEKITPWLRGWSFFEKFTTYKRGSVVLLIGPSGNELVCKRIIGLPGDILLVERKQEGNGQQQFKVTGSDIVLVPPGHIWVQGDNGTSSLDSRYYGCVSQGLIIGTALFRLWPPGFLRRVPPSLNGSDILSTAAQ</sequence>
<dbReference type="InterPro" id="IPR036286">
    <property type="entry name" value="LexA/Signal_pep-like_sf"/>
</dbReference>
<evidence type="ECO:0000256" key="2">
    <source>
        <dbReference type="ARBA" id="ARBA00022792"/>
    </source>
</evidence>
<keyword evidence="5" id="KW-0472">Membrane</keyword>
<dbReference type="AlphaFoldDB" id="A0A2C6L325"/>
<keyword evidence="4 8" id="KW-0496">Mitochondrion</keyword>
<feature type="domain" description="Peptidase S26" evidence="9">
    <location>
        <begin position="146"/>
        <end position="196"/>
    </location>
</feature>
<proteinExistence type="inferred from homology"/>
<accession>A0A2C6L325</accession>
<evidence type="ECO:0000313" key="11">
    <source>
        <dbReference type="Proteomes" id="UP000221165"/>
    </source>
</evidence>
<evidence type="ECO:0000259" key="9">
    <source>
        <dbReference type="Pfam" id="PF10502"/>
    </source>
</evidence>
<dbReference type="PANTHER" id="PTHR12383:SF16">
    <property type="entry name" value="MITOCHONDRIAL INNER MEMBRANE PROTEASE SUBUNIT 1"/>
    <property type="match status" value="1"/>
</dbReference>
<gene>
    <name evidence="10" type="ORF">CSUI_002860</name>
</gene>
<dbReference type="InterPro" id="IPR052064">
    <property type="entry name" value="Mito_IMP1_subunit"/>
</dbReference>
<dbReference type="InterPro" id="IPR019758">
    <property type="entry name" value="Pept_S26A_signal_pept_1_CS"/>
</dbReference>
<protein>
    <recommendedName>
        <fullName evidence="8">Mitochondrial inner membrane protease subunit</fullName>
        <ecNumber evidence="8">3.4.21.-</ecNumber>
    </recommendedName>
</protein>
<dbReference type="EC" id="3.4.21.-" evidence="8"/>
<comment type="subcellular location">
    <subcellularLocation>
        <location evidence="1 8">Mitochondrion inner membrane</location>
    </subcellularLocation>
</comment>
<dbReference type="OrthoDB" id="308440at2759"/>
<evidence type="ECO:0000256" key="5">
    <source>
        <dbReference type="ARBA" id="ARBA00023136"/>
    </source>
</evidence>
<evidence type="ECO:0000256" key="3">
    <source>
        <dbReference type="ARBA" id="ARBA00022801"/>
    </source>
</evidence>
<evidence type="ECO:0000313" key="10">
    <source>
        <dbReference type="EMBL" id="PHJ23287.1"/>
    </source>
</evidence>
<dbReference type="Gene3D" id="2.10.109.10">
    <property type="entry name" value="Umud Fragment, subunit A"/>
    <property type="match status" value="1"/>
</dbReference>
<dbReference type="CDD" id="cd06530">
    <property type="entry name" value="S26_SPase_I"/>
    <property type="match status" value="1"/>
</dbReference>
<dbReference type="PANTHER" id="PTHR12383">
    <property type="entry name" value="PROTEASE FAMILY S26 MITOCHONDRIAL INNER MEMBRANE PROTEASE-RELATED"/>
    <property type="match status" value="1"/>
</dbReference>
<dbReference type="GeneID" id="94426270"/>
<dbReference type="PROSITE" id="PS00760">
    <property type="entry name" value="SPASE_I_2"/>
    <property type="match status" value="1"/>
</dbReference>
<dbReference type="InterPro" id="IPR000223">
    <property type="entry name" value="Pept_S26A_signal_pept_1"/>
</dbReference>
<dbReference type="RefSeq" id="XP_067924963.1">
    <property type="nucleotide sequence ID" value="XM_068063059.1"/>
</dbReference>
<dbReference type="GO" id="GO:0042720">
    <property type="term" value="C:mitochondrial inner membrane peptidase complex"/>
    <property type="evidence" value="ECO:0007669"/>
    <property type="project" value="TreeGrafter"/>
</dbReference>
<keyword evidence="3 8" id="KW-0378">Hydrolase</keyword>
<evidence type="ECO:0000256" key="1">
    <source>
        <dbReference type="ARBA" id="ARBA00004273"/>
    </source>
</evidence>
<dbReference type="PRINTS" id="PR00727">
    <property type="entry name" value="LEADERPTASE"/>
</dbReference>
<comment type="caution">
    <text evidence="10">The sequence shown here is derived from an EMBL/GenBank/DDBJ whole genome shotgun (WGS) entry which is preliminary data.</text>
</comment>
<dbReference type="GO" id="GO:0006465">
    <property type="term" value="P:signal peptide processing"/>
    <property type="evidence" value="ECO:0007669"/>
    <property type="project" value="InterPro"/>
</dbReference>
<dbReference type="InterPro" id="IPR019533">
    <property type="entry name" value="Peptidase_S26"/>
</dbReference>
<dbReference type="GO" id="GO:0006627">
    <property type="term" value="P:protein processing involved in protein targeting to mitochondrion"/>
    <property type="evidence" value="ECO:0007669"/>
    <property type="project" value="TreeGrafter"/>
</dbReference>
<feature type="active site" evidence="7">
    <location>
        <position position="124"/>
    </location>
</feature>
<dbReference type="VEuPathDB" id="ToxoDB:CSUI_002860"/>